<evidence type="ECO:0000313" key="1">
    <source>
        <dbReference type="EMBL" id="WOS97807.1"/>
    </source>
</evidence>
<dbReference type="RefSeq" id="WP_101756367.1">
    <property type="nucleotide sequence ID" value="NZ_CP136962.1"/>
</dbReference>
<keyword evidence="2" id="KW-1185">Reference proteome</keyword>
<accession>A0A9X7F3M7</accession>
<reference evidence="2" key="1">
    <citation type="submission" date="2017-12" db="EMBL/GenBank/DDBJ databases">
        <title>Phylogenetic diversity of female urinary microbiome.</title>
        <authorList>
            <person name="Thomas-White K."/>
            <person name="Wolfe A.J."/>
        </authorList>
    </citation>
    <scope>NUCLEOTIDE SEQUENCE [LARGE SCALE GENOMIC DNA]</scope>
    <source>
        <strain evidence="2">UMB0023</strain>
    </source>
</reference>
<name>A0A9X7F3M7_NEIPE</name>
<organism evidence="1 2">
    <name type="scientific">Neisseria perflava</name>
    <dbReference type="NCBI Taxonomy" id="33053"/>
    <lineage>
        <taxon>Bacteria</taxon>
        <taxon>Pseudomonadati</taxon>
        <taxon>Pseudomonadota</taxon>
        <taxon>Betaproteobacteria</taxon>
        <taxon>Neisseriales</taxon>
        <taxon>Neisseriaceae</taxon>
        <taxon>Neisseria</taxon>
    </lineage>
</organism>
<gene>
    <name evidence="1" type="ORF">CYJ98_009595</name>
</gene>
<proteinExistence type="predicted"/>
<evidence type="ECO:0000313" key="2">
    <source>
        <dbReference type="Proteomes" id="UP000234781"/>
    </source>
</evidence>
<sequence length="148" mass="16625">MKKYLIALVSLMACTTTFAQDNLQAQKLQIVKRIYAGGGNHQTLINNSTRDFKSVFIEDERKTPVGEVGCIDYDLITQGQDSNPKEISRSLKTSITDNGHVLATFRNFGKLNKLTYVMSCNGNRCLVDDVLENGKSFKRSIRKCIRSL</sequence>
<dbReference type="Proteomes" id="UP000234781">
    <property type="component" value="Chromosome"/>
</dbReference>
<dbReference type="EMBL" id="CP136962">
    <property type="protein sequence ID" value="WOS97807.1"/>
    <property type="molecule type" value="Genomic_DNA"/>
</dbReference>
<dbReference type="AlphaFoldDB" id="A0A9X7F3M7"/>
<protein>
    <submittedName>
        <fullName evidence="1">Uncharacterized protein</fullName>
    </submittedName>
</protein>